<organism evidence="2 3">
    <name type="scientific">Mesorhabditis belari</name>
    <dbReference type="NCBI Taxonomy" id="2138241"/>
    <lineage>
        <taxon>Eukaryota</taxon>
        <taxon>Metazoa</taxon>
        <taxon>Ecdysozoa</taxon>
        <taxon>Nematoda</taxon>
        <taxon>Chromadorea</taxon>
        <taxon>Rhabditida</taxon>
        <taxon>Rhabditina</taxon>
        <taxon>Rhabditomorpha</taxon>
        <taxon>Rhabditoidea</taxon>
        <taxon>Rhabditidae</taxon>
        <taxon>Mesorhabditinae</taxon>
        <taxon>Mesorhabditis</taxon>
    </lineage>
</organism>
<keyword evidence="1" id="KW-0472">Membrane</keyword>
<evidence type="ECO:0000256" key="1">
    <source>
        <dbReference type="SAM" id="Phobius"/>
    </source>
</evidence>
<name>A0AAF3J816_9BILA</name>
<sequence length="192" mass="22844">MTSLFGFRLLNILLTFACIYQLVFYVKFVASFCDALDRKQSDYFTLGVKTFLLIVFFMELILRFLAAHTLKPFFAQIYWIHLVFWGTILTSFNVFVLFMLVTSPNKLPDFILNILLILYSKESKIEEIKINDLVINMVVLLVYFIWMFQLTYSFYTYVRDLQMEKDERWEARIVNAERKIAETPPPAYTELI</sequence>
<dbReference type="WBParaSite" id="MBELARI_LOCUS2220">
    <property type="protein sequence ID" value="MBELARI_LOCUS2220"/>
    <property type="gene ID" value="MBELARI_LOCUS2220"/>
</dbReference>
<accession>A0AAF3J816</accession>
<evidence type="ECO:0000313" key="2">
    <source>
        <dbReference type="Proteomes" id="UP000887575"/>
    </source>
</evidence>
<dbReference type="Proteomes" id="UP000887575">
    <property type="component" value="Unassembled WGS sequence"/>
</dbReference>
<feature type="transmembrane region" description="Helical" evidence="1">
    <location>
        <begin position="7"/>
        <end position="26"/>
    </location>
</feature>
<feature type="transmembrane region" description="Helical" evidence="1">
    <location>
        <begin position="133"/>
        <end position="158"/>
    </location>
</feature>
<feature type="transmembrane region" description="Helical" evidence="1">
    <location>
        <begin position="78"/>
        <end position="101"/>
    </location>
</feature>
<protein>
    <submittedName>
        <fullName evidence="3">Uncharacterized protein</fullName>
    </submittedName>
</protein>
<evidence type="ECO:0000313" key="3">
    <source>
        <dbReference type="WBParaSite" id="MBELARI_LOCUS2220"/>
    </source>
</evidence>
<dbReference type="AlphaFoldDB" id="A0AAF3J816"/>
<keyword evidence="2" id="KW-1185">Reference proteome</keyword>
<reference evidence="3" key="1">
    <citation type="submission" date="2024-02" db="UniProtKB">
        <authorList>
            <consortium name="WormBaseParasite"/>
        </authorList>
    </citation>
    <scope>IDENTIFICATION</scope>
</reference>
<keyword evidence="1" id="KW-0812">Transmembrane</keyword>
<feature type="transmembrane region" description="Helical" evidence="1">
    <location>
        <begin position="46"/>
        <end position="66"/>
    </location>
</feature>
<keyword evidence="1" id="KW-1133">Transmembrane helix</keyword>
<proteinExistence type="predicted"/>